<sequence>MTDSLVMVRDYAAGPPPVTYEMARAALMLPVLWGARAGTLSPGWRALLPTTATVPNGDWHLYVLVAMELAELEIQPWEPDGNPAFALDSWFTLARREAFAVADHAARDFERGLVSLKVVLACHAACVLTDASYLAAGGNPLVVDAAVSPLDMPAEGLISAPDRARTALPVPATWESWINRPMPGMEADVVTLLHQKRQETCAAAVRDRLAVW</sequence>
<dbReference type="AlphaFoldDB" id="A0A343VRN4"/>
<proteinExistence type="predicted"/>
<dbReference type="EMBL" id="MF600313">
    <property type="protein sequence ID" value="AVN58558.1"/>
    <property type="molecule type" value="Genomic_DNA"/>
</dbReference>
<name>A0A343VRN4_9MYCO</name>
<reference evidence="1" key="1">
    <citation type="journal article" date="2018" name="Front. Microbiol.">
        <title>Beyond the Limits: tRNA Array Units in Mycobacterium Genomes.</title>
        <authorList>
            <person name="Morgado S.M."/>
            <person name="Vicente A.C."/>
        </authorList>
    </citation>
    <scope>NUCLEOTIDE SEQUENCE</scope>
    <source>
        <strain evidence="1">CBMA 213</strain>
        <plasmid evidence="1">pCBMA213_1</plasmid>
    </source>
</reference>
<protein>
    <submittedName>
        <fullName evidence="1">Uncharacterized protein</fullName>
    </submittedName>
</protein>
<geneLocation type="plasmid" evidence="1">
    <name>pCBMA213_1</name>
</geneLocation>
<keyword evidence="1" id="KW-0614">Plasmid</keyword>
<evidence type="ECO:0000313" key="1">
    <source>
        <dbReference type="EMBL" id="AVN58558.1"/>
    </source>
</evidence>
<gene>
    <name evidence="1" type="ORF">B5P44_p00263</name>
</gene>
<organism evidence="1">
    <name type="scientific">Mycolicibacterium sp. CBMA 213</name>
    <dbReference type="NCBI Taxonomy" id="1968788"/>
    <lineage>
        <taxon>Bacteria</taxon>
        <taxon>Bacillati</taxon>
        <taxon>Actinomycetota</taxon>
        <taxon>Actinomycetes</taxon>
        <taxon>Mycobacteriales</taxon>
        <taxon>Mycobacteriaceae</taxon>
        <taxon>Mycolicibacterium</taxon>
    </lineage>
</organism>
<accession>A0A343VRN4</accession>
<dbReference type="RefSeq" id="WP_155921990.1">
    <property type="nucleotide sequence ID" value="NZ_MF600313.1"/>
</dbReference>